<proteinExistence type="predicted"/>
<keyword evidence="1" id="KW-0547">Nucleotide-binding</keyword>
<protein>
    <recommendedName>
        <fullName evidence="3">ABC transporter domain-containing protein</fullName>
    </recommendedName>
</protein>
<feature type="domain" description="ABC transporter" evidence="3">
    <location>
        <begin position="1"/>
        <end position="227"/>
    </location>
</feature>
<dbReference type="InterPro" id="IPR003439">
    <property type="entry name" value="ABC_transporter-like_ATP-bd"/>
</dbReference>
<dbReference type="STRING" id="1798480.A2851_02980"/>
<reference evidence="4 5" key="1">
    <citation type="journal article" date="2016" name="Nat. Commun.">
        <title>Thousands of microbial genomes shed light on interconnected biogeochemical processes in an aquifer system.</title>
        <authorList>
            <person name="Anantharaman K."/>
            <person name="Brown C.T."/>
            <person name="Hug L.A."/>
            <person name="Sharon I."/>
            <person name="Castelle C.J."/>
            <person name="Probst A.J."/>
            <person name="Thomas B.C."/>
            <person name="Singh A."/>
            <person name="Wilkins M.J."/>
            <person name="Karaoz U."/>
            <person name="Brodie E.L."/>
            <person name="Williams K.H."/>
            <person name="Hubbard S.S."/>
            <person name="Banfield J.F."/>
        </authorList>
    </citation>
    <scope>NUCLEOTIDE SEQUENCE [LARGE SCALE GENOMIC DNA]</scope>
</reference>
<dbReference type="InterPro" id="IPR027417">
    <property type="entry name" value="P-loop_NTPase"/>
</dbReference>
<dbReference type="PROSITE" id="PS50893">
    <property type="entry name" value="ABC_TRANSPORTER_2"/>
    <property type="match status" value="2"/>
</dbReference>
<accession>A0A1F6CVE2</accession>
<dbReference type="InterPro" id="IPR050334">
    <property type="entry name" value="Molybdenum_import_ModC"/>
</dbReference>
<name>A0A1F6CVE2_9BACT</name>
<dbReference type="Proteomes" id="UP000176863">
    <property type="component" value="Unassembled WGS sequence"/>
</dbReference>
<dbReference type="SUPFAM" id="SSF52540">
    <property type="entry name" value="P-loop containing nucleoside triphosphate hydrolases"/>
    <property type="match status" value="2"/>
</dbReference>
<dbReference type="Gene3D" id="3.40.50.300">
    <property type="entry name" value="P-loop containing nucleotide triphosphate hydrolases"/>
    <property type="match status" value="2"/>
</dbReference>
<comment type="caution">
    <text evidence="4">The sequence shown here is derived from an EMBL/GenBank/DDBJ whole genome shotgun (WGS) entry which is preliminary data.</text>
</comment>
<organism evidence="4 5">
    <name type="scientific">Candidatus Kaiserbacteria bacterium RIFCSPHIGHO2_01_FULL_53_29</name>
    <dbReference type="NCBI Taxonomy" id="1798480"/>
    <lineage>
        <taxon>Bacteria</taxon>
        <taxon>Candidatus Kaiseribacteriota</taxon>
    </lineage>
</organism>
<dbReference type="AlphaFoldDB" id="A0A1F6CVE2"/>
<evidence type="ECO:0000259" key="3">
    <source>
        <dbReference type="PROSITE" id="PS50893"/>
    </source>
</evidence>
<sequence>MGATHGRVLFKELSWEMRENEQWAILGPNGSGKSVLAEVIAGTHPVTKGKIVYHFPQDKIAYVNFDSQKSALGDGAFLQDRWNIGLREDAPSVSDFLSIPILRNKTKYRDVIRDFGLQPLLKRKLIELSNGERRKVWIARALLKNPRLLILDNPFEGLDEDFRKELPKILTRLMKGHITLAYVAAEATMIPAGVTHILRIDDDGSVSYGTRKEMLGSGKRERMLPKSTKGRKSIGRILVQMKNVNVSYSGVQILRDINWTVRERERWALFGPNGSGKTTLLSLILADNPQAYANDIMLFGKKRGTGESIWEIKKSIGWVSPELQLYYPHGATCLDIVCSGWFDSIGLYRNATVDQREIALAWLQRFGLAEHAATPLAELSEGEQRLVLLARALVKNPTLLILDEPCQGLDTAYRTRVLEAIDWVAKQHNAAMIYVTHRADELPKSITNILRLDKKQPRSSI</sequence>
<dbReference type="PANTHER" id="PTHR43514">
    <property type="entry name" value="ABC TRANSPORTER I FAMILY MEMBER 10"/>
    <property type="match status" value="1"/>
</dbReference>
<evidence type="ECO:0000313" key="5">
    <source>
        <dbReference type="Proteomes" id="UP000176863"/>
    </source>
</evidence>
<dbReference type="GO" id="GO:0016887">
    <property type="term" value="F:ATP hydrolysis activity"/>
    <property type="evidence" value="ECO:0007669"/>
    <property type="project" value="InterPro"/>
</dbReference>
<keyword evidence="2" id="KW-0067">ATP-binding</keyword>
<evidence type="ECO:0000256" key="1">
    <source>
        <dbReference type="ARBA" id="ARBA00022741"/>
    </source>
</evidence>
<evidence type="ECO:0000256" key="2">
    <source>
        <dbReference type="ARBA" id="ARBA00022840"/>
    </source>
</evidence>
<dbReference type="GO" id="GO:0005524">
    <property type="term" value="F:ATP binding"/>
    <property type="evidence" value="ECO:0007669"/>
    <property type="project" value="UniProtKB-KW"/>
</dbReference>
<evidence type="ECO:0000313" key="4">
    <source>
        <dbReference type="EMBL" id="OGG53011.1"/>
    </source>
</evidence>
<dbReference type="PANTHER" id="PTHR43514:SF4">
    <property type="entry name" value="ABC TRANSPORTER I FAMILY MEMBER 10"/>
    <property type="match status" value="1"/>
</dbReference>
<dbReference type="SMART" id="SM00382">
    <property type="entry name" value="AAA"/>
    <property type="match status" value="2"/>
</dbReference>
<dbReference type="Pfam" id="PF00005">
    <property type="entry name" value="ABC_tran"/>
    <property type="match status" value="2"/>
</dbReference>
<gene>
    <name evidence="4" type="ORF">A2851_02980</name>
</gene>
<dbReference type="EMBL" id="MFKT01000020">
    <property type="protein sequence ID" value="OGG53011.1"/>
    <property type="molecule type" value="Genomic_DNA"/>
</dbReference>
<feature type="domain" description="ABC transporter" evidence="3">
    <location>
        <begin position="239"/>
        <end position="461"/>
    </location>
</feature>
<dbReference type="InterPro" id="IPR003593">
    <property type="entry name" value="AAA+_ATPase"/>
</dbReference>